<dbReference type="OrthoDB" id="9995306at2759"/>
<dbReference type="GeneID" id="63807934"/>
<organism evidence="3 4">
    <name type="scientific">Linderina pennispora</name>
    <dbReference type="NCBI Taxonomy" id="61395"/>
    <lineage>
        <taxon>Eukaryota</taxon>
        <taxon>Fungi</taxon>
        <taxon>Fungi incertae sedis</taxon>
        <taxon>Zoopagomycota</taxon>
        <taxon>Kickxellomycotina</taxon>
        <taxon>Kickxellomycetes</taxon>
        <taxon>Kickxellales</taxon>
        <taxon>Kickxellaceae</taxon>
        <taxon>Linderina</taxon>
    </lineage>
</organism>
<dbReference type="Gene3D" id="3.40.50.300">
    <property type="entry name" value="P-loop containing nucleotide triphosphate hydrolases"/>
    <property type="match status" value="1"/>
</dbReference>
<comment type="similarity">
    <text evidence="2">Belongs to the ELP6 family.</text>
</comment>
<gene>
    <name evidence="3" type="ORF">DL89DRAFT_321519</name>
</gene>
<dbReference type="Proteomes" id="UP000193922">
    <property type="component" value="Unassembled WGS sequence"/>
</dbReference>
<evidence type="ECO:0000313" key="3">
    <source>
        <dbReference type="EMBL" id="ORX71069.1"/>
    </source>
</evidence>
<evidence type="ECO:0000313" key="4">
    <source>
        <dbReference type="Proteomes" id="UP000193922"/>
    </source>
</evidence>
<comment type="caution">
    <text evidence="3">The sequence shown here is derived from an EMBL/GenBank/DDBJ whole genome shotgun (WGS) entry which is preliminary data.</text>
</comment>
<evidence type="ECO:0000256" key="1">
    <source>
        <dbReference type="ARBA" id="ARBA00005043"/>
    </source>
</evidence>
<reference evidence="3 4" key="1">
    <citation type="submission" date="2016-07" db="EMBL/GenBank/DDBJ databases">
        <title>Pervasive Adenine N6-methylation of Active Genes in Fungi.</title>
        <authorList>
            <consortium name="DOE Joint Genome Institute"/>
            <person name="Mondo S.J."/>
            <person name="Dannebaum R.O."/>
            <person name="Kuo R.C."/>
            <person name="Labutti K."/>
            <person name="Haridas S."/>
            <person name="Kuo A."/>
            <person name="Salamov A."/>
            <person name="Ahrendt S.R."/>
            <person name="Lipzen A."/>
            <person name="Sullivan W."/>
            <person name="Andreopoulos W.B."/>
            <person name="Clum A."/>
            <person name="Lindquist E."/>
            <person name="Daum C."/>
            <person name="Ramamoorthy G.K."/>
            <person name="Gryganskyi A."/>
            <person name="Culley D."/>
            <person name="Magnuson J.K."/>
            <person name="James T.Y."/>
            <person name="O'Malley M.A."/>
            <person name="Stajich J.E."/>
            <person name="Spatafora J.W."/>
            <person name="Visel A."/>
            <person name="Grigoriev I.V."/>
        </authorList>
    </citation>
    <scope>NUCLEOTIDE SEQUENCE [LARGE SCALE GENOMIC DNA]</scope>
    <source>
        <strain evidence="3 4">ATCC 12442</strain>
    </source>
</reference>
<accession>A0A1Y1WBZ4</accession>
<dbReference type="AlphaFoldDB" id="A0A1Y1WBZ4"/>
<comment type="pathway">
    <text evidence="1">tRNA modification; 5-methoxycarbonylmethyl-2-thiouridine-tRNA biosynthesis.</text>
</comment>
<dbReference type="RefSeq" id="XP_040744584.1">
    <property type="nucleotide sequence ID" value="XM_040891286.1"/>
</dbReference>
<keyword evidence="4" id="KW-1185">Reference proteome</keyword>
<dbReference type="STRING" id="61395.A0A1Y1WBZ4"/>
<dbReference type="GO" id="GO:0033588">
    <property type="term" value="C:elongator holoenzyme complex"/>
    <property type="evidence" value="ECO:0007669"/>
    <property type="project" value="InterPro"/>
</dbReference>
<dbReference type="PANTHER" id="PTHR16184:SF6">
    <property type="entry name" value="ELONGATOR COMPLEX PROTEIN 6"/>
    <property type="match status" value="1"/>
</dbReference>
<protein>
    <recommendedName>
        <fullName evidence="5">Elongator complex protein 5</fullName>
    </recommendedName>
</protein>
<dbReference type="InterPro" id="IPR018627">
    <property type="entry name" value="ELP6"/>
</dbReference>
<evidence type="ECO:0000256" key="2">
    <source>
        <dbReference type="ARBA" id="ARBA00008837"/>
    </source>
</evidence>
<proteinExistence type="inferred from homology"/>
<dbReference type="UniPathway" id="UPA00988"/>
<dbReference type="EMBL" id="MCFD01000004">
    <property type="protein sequence ID" value="ORX71069.1"/>
    <property type="molecule type" value="Genomic_DNA"/>
</dbReference>
<sequence>MATYKTLAASLDWPTGQPPSQTTTLICSSLSAPGDILLPHFLSSDHAVLLSFTQTSNHYMHILRKMGVHRPKIHFVNALTDFSLDALPSATRPKLTWLAGQPENTTLVVDGLCSLMDQGMSAVQALLGGRLVVSVFLDEFTEKLVRALARRSHYVFNFEGLASGASSDVSGQLTATFKPVHLHYKVADTAVQFFSPGQSRTVL</sequence>
<name>A0A1Y1WBZ4_9FUNG</name>
<dbReference type="PANTHER" id="PTHR16184">
    <property type="entry name" value="ELONGATOR COMPLEX PROTEIN 6"/>
    <property type="match status" value="1"/>
</dbReference>
<evidence type="ECO:0008006" key="5">
    <source>
        <dbReference type="Google" id="ProtNLM"/>
    </source>
</evidence>
<dbReference type="GO" id="GO:0002098">
    <property type="term" value="P:tRNA wobble uridine modification"/>
    <property type="evidence" value="ECO:0007669"/>
    <property type="project" value="InterPro"/>
</dbReference>
<dbReference type="InterPro" id="IPR027417">
    <property type="entry name" value="P-loop_NTPase"/>
</dbReference>